<feature type="region of interest" description="Disordered" evidence="2">
    <location>
        <begin position="351"/>
        <end position="398"/>
    </location>
</feature>
<evidence type="ECO:0000256" key="2">
    <source>
        <dbReference type="SAM" id="MobiDB-lite"/>
    </source>
</evidence>
<keyword evidence="1" id="KW-0175">Coiled coil</keyword>
<gene>
    <name evidence="3" type="ORF">MOQ_001215</name>
</gene>
<organism evidence="3 4">
    <name type="scientific">Trypanosoma cruzi marinkellei</name>
    <dbReference type="NCBI Taxonomy" id="85056"/>
    <lineage>
        <taxon>Eukaryota</taxon>
        <taxon>Discoba</taxon>
        <taxon>Euglenozoa</taxon>
        <taxon>Kinetoplastea</taxon>
        <taxon>Metakinetoplastina</taxon>
        <taxon>Trypanosomatida</taxon>
        <taxon>Trypanosomatidae</taxon>
        <taxon>Trypanosoma</taxon>
        <taxon>Schizotrypanum</taxon>
    </lineage>
</organism>
<dbReference type="Proteomes" id="UP000007350">
    <property type="component" value="Unassembled WGS sequence"/>
</dbReference>
<accession>K2NUD0</accession>
<feature type="coiled-coil region" evidence="1">
    <location>
        <begin position="262"/>
        <end position="296"/>
    </location>
</feature>
<comment type="caution">
    <text evidence="3">The sequence shown here is derived from an EMBL/GenBank/DDBJ whole genome shotgun (WGS) entry which is preliminary data.</text>
</comment>
<dbReference type="EMBL" id="AHKC01005427">
    <property type="protein sequence ID" value="EKF38576.1"/>
    <property type="molecule type" value="Genomic_DNA"/>
</dbReference>
<proteinExistence type="predicted"/>
<feature type="compositionally biased region" description="Basic and acidic residues" evidence="2">
    <location>
        <begin position="351"/>
        <end position="384"/>
    </location>
</feature>
<sequence>MQRSQSTRLGEGARAQSAKRLSVTAAGRESTAPVGAVEPPPRSAVLESALVKNLKKQIACLEMEVVVLKRTLMKGSELGAHPKGDEFVGDAFSAETGQNLGSSAADAVPCTASAHVSPRSLWIDADKRDMRRQKVVLNANMAALQFTVQRLQLDKEALEGRLRCEEQEKRKMAAENARLFLELRESCGKEEETHTRLSEVLNALNTEQERRRDLENKLRLSAELPPVEGGEGQGADLWSEKEYYRVQTDRLRVSQQEKLACIGELEKQLKIERNRAAELESKLSTALEEVQRLNRLTAENSSTYESMDKSYVGMCTLLQMATDDYEALQHQLEKRPTETSLPGSLAYTRVTPHEQGHVSPPLEKEAVDEKDCRRDEEVQKEENSMSKAAKSSCLPPPPAVTVPVATLSTSVTALGPNNQEEIPLHNAVDDELETIERRIREEEAALFAYLNSR</sequence>
<dbReference type="AlphaFoldDB" id="K2NUD0"/>
<evidence type="ECO:0000313" key="3">
    <source>
        <dbReference type="EMBL" id="EKF38576.1"/>
    </source>
</evidence>
<protein>
    <submittedName>
        <fullName evidence="3">Uncharacterized protein</fullName>
    </submittedName>
</protein>
<dbReference type="OrthoDB" id="267158at2759"/>
<feature type="region of interest" description="Disordered" evidence="2">
    <location>
        <begin position="1"/>
        <end position="40"/>
    </location>
</feature>
<evidence type="ECO:0000256" key="1">
    <source>
        <dbReference type="SAM" id="Coils"/>
    </source>
</evidence>
<name>K2NUD0_TRYCR</name>
<evidence type="ECO:0000313" key="4">
    <source>
        <dbReference type="Proteomes" id="UP000007350"/>
    </source>
</evidence>
<feature type="coiled-coil region" evidence="1">
    <location>
        <begin position="141"/>
        <end position="224"/>
    </location>
</feature>
<keyword evidence="4" id="KW-1185">Reference proteome</keyword>
<reference evidence="3 4" key="1">
    <citation type="journal article" date="2012" name="BMC Genomics">
        <title>Comparative genomic analysis of human infective Trypanosoma cruzi lineages with the bat-restricted subspecies T. cruzi marinkellei.</title>
        <authorList>
            <person name="Franzen O."/>
            <person name="Talavera-Lopez C."/>
            <person name="Ochaya S."/>
            <person name="Butler C.E."/>
            <person name="Messenger L.A."/>
            <person name="Lewis M.D."/>
            <person name="Llewellyn M.S."/>
            <person name="Marinkelle C.J."/>
            <person name="Tyler K.M."/>
            <person name="Miles M.A."/>
            <person name="Andersson B."/>
        </authorList>
    </citation>
    <scope>NUCLEOTIDE SEQUENCE [LARGE SCALE GENOMIC DNA]</scope>
    <source>
        <strain evidence="3 4">B7</strain>
    </source>
</reference>